<name>A0AB38ULX6_9MYCO</name>
<dbReference type="AlphaFoldDB" id="A0AB38ULX6"/>
<gene>
    <name evidence="2" type="ORF">LAUMK42_00272</name>
</gene>
<comment type="caution">
    <text evidence="2">The sequence shown here is derived from an EMBL/GenBank/DDBJ whole genome shotgun (WGS) entry which is preliminary data.</text>
</comment>
<feature type="compositionally biased region" description="Polar residues" evidence="1">
    <location>
        <begin position="1"/>
        <end position="10"/>
    </location>
</feature>
<evidence type="ECO:0000313" key="2">
    <source>
        <dbReference type="EMBL" id="VAZ81471.1"/>
    </source>
</evidence>
<dbReference type="Proteomes" id="UP000279331">
    <property type="component" value="Unassembled WGS sequence"/>
</dbReference>
<accession>A0AB38ULX6</accession>
<reference evidence="2 3" key="1">
    <citation type="submission" date="2018-09" db="EMBL/GenBank/DDBJ databases">
        <authorList>
            <person name="Tagini F."/>
        </authorList>
    </citation>
    <scope>NUCLEOTIDE SEQUENCE [LARGE SCALE GENOMIC DNA]</scope>
    <source>
        <strain evidence="2 3">MK42</strain>
    </source>
</reference>
<evidence type="ECO:0000256" key="1">
    <source>
        <dbReference type="SAM" id="MobiDB-lite"/>
    </source>
</evidence>
<sequence>MLRQLTTSPRRQLGQLWQGRPAATTTRSPAAQPVTSGPSFAMVPEASWPWVTTGFWVGNVPLIRLRSEWQIPQKATLTKTSPAPGSGIGTSSSTTFLVLA</sequence>
<organism evidence="2 3">
    <name type="scientific">Mycobacterium persicum</name>
    <dbReference type="NCBI Taxonomy" id="1487726"/>
    <lineage>
        <taxon>Bacteria</taxon>
        <taxon>Bacillati</taxon>
        <taxon>Actinomycetota</taxon>
        <taxon>Actinomycetes</taxon>
        <taxon>Mycobacteriales</taxon>
        <taxon>Mycobacteriaceae</taxon>
        <taxon>Mycobacterium</taxon>
    </lineage>
</organism>
<dbReference type="EMBL" id="UPHL01000010">
    <property type="protein sequence ID" value="VAZ81471.1"/>
    <property type="molecule type" value="Genomic_DNA"/>
</dbReference>
<evidence type="ECO:0000313" key="3">
    <source>
        <dbReference type="Proteomes" id="UP000279331"/>
    </source>
</evidence>
<proteinExistence type="predicted"/>
<protein>
    <submittedName>
        <fullName evidence="2">Uncharacterized protein</fullName>
    </submittedName>
</protein>
<feature type="region of interest" description="Disordered" evidence="1">
    <location>
        <begin position="1"/>
        <end position="36"/>
    </location>
</feature>
<feature type="compositionally biased region" description="Low complexity" evidence="1">
    <location>
        <begin position="80"/>
        <end position="100"/>
    </location>
</feature>
<feature type="compositionally biased region" description="Low complexity" evidence="1">
    <location>
        <begin position="20"/>
        <end position="31"/>
    </location>
</feature>
<feature type="region of interest" description="Disordered" evidence="1">
    <location>
        <begin position="75"/>
        <end position="100"/>
    </location>
</feature>